<sequence length="170" mass="18985">MYENTGFFMTTYSATSDWQVNNSLSLHRLERAIAVAGQEFSLILACCNSIPKQQQITTLLTTSSTLDIQAVNLSPETTTLYTTINDLLGQTQPAALIINGLEAVVEINQLLLSTNFIRNEFPKRFHCPIVLWVNDEILTKLVWLAPDLKNWAATTIRFELPAIQPVCLGT</sequence>
<gene>
    <name evidence="1" type="ORF">B6N60_02250</name>
</gene>
<evidence type="ECO:0000313" key="2">
    <source>
        <dbReference type="Proteomes" id="UP000683511"/>
    </source>
</evidence>
<dbReference type="EMBL" id="CP021056">
    <property type="protein sequence ID" value="QXE23560.1"/>
    <property type="molecule type" value="Genomic_DNA"/>
</dbReference>
<name>A0A975T7M1_9NOST</name>
<evidence type="ECO:0000313" key="1">
    <source>
        <dbReference type="EMBL" id="QXE23560.1"/>
    </source>
</evidence>
<keyword evidence="2" id="KW-1185">Reference proteome</keyword>
<dbReference type="AlphaFoldDB" id="A0A975T7M1"/>
<dbReference type="Proteomes" id="UP000683511">
    <property type="component" value="Chromosome"/>
</dbReference>
<dbReference type="KEGG" id="rsin:B6N60_02250"/>
<accession>A0A975T7M1</accession>
<organism evidence="1 2">
    <name type="scientific">Richelia sinica FACHB-800</name>
    <dbReference type="NCBI Taxonomy" id="1357546"/>
    <lineage>
        <taxon>Bacteria</taxon>
        <taxon>Bacillati</taxon>
        <taxon>Cyanobacteriota</taxon>
        <taxon>Cyanophyceae</taxon>
        <taxon>Nostocales</taxon>
        <taxon>Nostocaceae</taxon>
        <taxon>Richelia</taxon>
    </lineage>
</organism>
<protein>
    <submittedName>
        <fullName evidence="1">WD-40 repeat-containing protein</fullName>
    </submittedName>
</protein>
<reference evidence="1" key="1">
    <citation type="submission" date="2017-04" db="EMBL/GenBank/DDBJ databases">
        <title>Genome deletions in a multicellular cyanobacterial endosymbiont for morphological adaptation in marine diatoms.</title>
        <authorList>
            <person name="Wang Y."/>
            <person name="Gao H."/>
            <person name="Li R."/>
            <person name="Xu X."/>
        </authorList>
    </citation>
    <scope>NUCLEOTIDE SEQUENCE</scope>
    <source>
        <strain evidence="1">FACHB 800</strain>
    </source>
</reference>
<proteinExistence type="predicted"/>